<dbReference type="PANTHER" id="PTHR37241:SF1">
    <property type="entry name" value="NEUROFILAMENT HEAVY PROTEIN"/>
    <property type="match status" value="1"/>
</dbReference>
<organism evidence="2 3">
    <name type="scientific">Platanthera zijinensis</name>
    <dbReference type="NCBI Taxonomy" id="2320716"/>
    <lineage>
        <taxon>Eukaryota</taxon>
        <taxon>Viridiplantae</taxon>
        <taxon>Streptophyta</taxon>
        <taxon>Embryophyta</taxon>
        <taxon>Tracheophyta</taxon>
        <taxon>Spermatophyta</taxon>
        <taxon>Magnoliopsida</taxon>
        <taxon>Liliopsida</taxon>
        <taxon>Asparagales</taxon>
        <taxon>Orchidaceae</taxon>
        <taxon>Orchidoideae</taxon>
        <taxon>Orchideae</taxon>
        <taxon>Orchidinae</taxon>
        <taxon>Platanthera</taxon>
    </lineage>
</organism>
<evidence type="ECO:0000256" key="1">
    <source>
        <dbReference type="SAM" id="MobiDB-lite"/>
    </source>
</evidence>
<feature type="region of interest" description="Disordered" evidence="1">
    <location>
        <begin position="127"/>
        <end position="152"/>
    </location>
</feature>
<evidence type="ECO:0000313" key="3">
    <source>
        <dbReference type="Proteomes" id="UP001418222"/>
    </source>
</evidence>
<accession>A0AAP0C211</accession>
<sequence length="256" mass="28444">MAARSPNIRFQRALNKQSSTANTKCLQLAPSNSAKNTISRMSAMNSVPEKMSMAKLKRHPITSLRETLIQRKERAPTLVNEKAQTTPMNNCSQTKYLREPTTVVYSKNKTMMKNEMNKKLNIASETKGTQQGSFAMSSEKCKGSSDASKRMNVTGSKSCCHKIRKEAVQNEWRNVGIGVGENNINLVGSDLVGLIKPTKHEVHYTNLNSSNGVVSEIKIASKKEANMERRLQVESKKEPPASTSLKEIKLSCKQNI</sequence>
<feature type="compositionally biased region" description="Basic and acidic residues" evidence="1">
    <location>
        <begin position="139"/>
        <end position="149"/>
    </location>
</feature>
<gene>
    <name evidence="2" type="ORF">KSP39_PZI001197</name>
</gene>
<comment type="caution">
    <text evidence="2">The sequence shown here is derived from an EMBL/GenBank/DDBJ whole genome shotgun (WGS) entry which is preliminary data.</text>
</comment>
<proteinExistence type="predicted"/>
<reference evidence="2 3" key="1">
    <citation type="journal article" date="2022" name="Nat. Plants">
        <title>Genomes of leafy and leafless Platanthera orchids illuminate the evolution of mycoheterotrophy.</title>
        <authorList>
            <person name="Li M.H."/>
            <person name="Liu K.W."/>
            <person name="Li Z."/>
            <person name="Lu H.C."/>
            <person name="Ye Q.L."/>
            <person name="Zhang D."/>
            <person name="Wang J.Y."/>
            <person name="Li Y.F."/>
            <person name="Zhong Z.M."/>
            <person name="Liu X."/>
            <person name="Yu X."/>
            <person name="Liu D.K."/>
            <person name="Tu X.D."/>
            <person name="Liu B."/>
            <person name="Hao Y."/>
            <person name="Liao X.Y."/>
            <person name="Jiang Y.T."/>
            <person name="Sun W.H."/>
            <person name="Chen J."/>
            <person name="Chen Y.Q."/>
            <person name="Ai Y."/>
            <person name="Zhai J.W."/>
            <person name="Wu S.S."/>
            <person name="Zhou Z."/>
            <person name="Hsiao Y.Y."/>
            <person name="Wu W.L."/>
            <person name="Chen Y.Y."/>
            <person name="Lin Y.F."/>
            <person name="Hsu J.L."/>
            <person name="Li C.Y."/>
            <person name="Wang Z.W."/>
            <person name="Zhao X."/>
            <person name="Zhong W.Y."/>
            <person name="Ma X.K."/>
            <person name="Ma L."/>
            <person name="Huang J."/>
            <person name="Chen G.Z."/>
            <person name="Huang M.Z."/>
            <person name="Huang L."/>
            <person name="Peng D.H."/>
            <person name="Luo Y.B."/>
            <person name="Zou S.Q."/>
            <person name="Chen S.P."/>
            <person name="Lan S."/>
            <person name="Tsai W.C."/>
            <person name="Van de Peer Y."/>
            <person name="Liu Z.J."/>
        </authorList>
    </citation>
    <scope>NUCLEOTIDE SEQUENCE [LARGE SCALE GENOMIC DNA]</scope>
    <source>
        <strain evidence="2">Lor287</strain>
    </source>
</reference>
<keyword evidence="3" id="KW-1185">Reference proteome</keyword>
<name>A0AAP0C211_9ASPA</name>
<evidence type="ECO:0000313" key="2">
    <source>
        <dbReference type="EMBL" id="KAK8956621.1"/>
    </source>
</evidence>
<dbReference type="EMBL" id="JBBWWQ010000001">
    <property type="protein sequence ID" value="KAK8956621.1"/>
    <property type="molecule type" value="Genomic_DNA"/>
</dbReference>
<feature type="compositionally biased region" description="Polar residues" evidence="1">
    <location>
        <begin position="127"/>
        <end position="136"/>
    </location>
</feature>
<protein>
    <submittedName>
        <fullName evidence="2">Uncharacterized protein</fullName>
    </submittedName>
</protein>
<dbReference type="Proteomes" id="UP001418222">
    <property type="component" value="Unassembled WGS sequence"/>
</dbReference>
<dbReference type="AlphaFoldDB" id="A0AAP0C211"/>
<dbReference type="PANTHER" id="PTHR37241">
    <property type="entry name" value="NEUROFILAMENT HEAVY PROTEIN"/>
    <property type="match status" value="1"/>
</dbReference>